<name>A0A1G7X9Y6_9BACT</name>
<accession>A0A1G7X9Y6</accession>
<organism evidence="2 3">
    <name type="scientific">Dyadobacter soli</name>
    <dbReference type="NCBI Taxonomy" id="659014"/>
    <lineage>
        <taxon>Bacteria</taxon>
        <taxon>Pseudomonadati</taxon>
        <taxon>Bacteroidota</taxon>
        <taxon>Cytophagia</taxon>
        <taxon>Cytophagales</taxon>
        <taxon>Spirosomataceae</taxon>
        <taxon>Dyadobacter</taxon>
    </lineage>
</organism>
<dbReference type="InterPro" id="IPR029060">
    <property type="entry name" value="PIN-like_dom_sf"/>
</dbReference>
<keyword evidence="3" id="KW-1185">Reference proteome</keyword>
<dbReference type="Proteomes" id="UP000198748">
    <property type="component" value="Unassembled WGS sequence"/>
</dbReference>
<dbReference type="STRING" id="659014.SAMN04487996_12396"/>
<reference evidence="3" key="1">
    <citation type="submission" date="2016-10" db="EMBL/GenBank/DDBJ databases">
        <authorList>
            <person name="Varghese N."/>
            <person name="Submissions S."/>
        </authorList>
    </citation>
    <scope>NUCLEOTIDE SEQUENCE [LARGE SCALE GENOMIC DNA]</scope>
    <source>
        <strain evidence="3">DSM 25329</strain>
    </source>
</reference>
<protein>
    <submittedName>
        <fullName evidence="2">PIN domain-containing protein</fullName>
    </submittedName>
</protein>
<dbReference type="SUPFAM" id="SSF88723">
    <property type="entry name" value="PIN domain-like"/>
    <property type="match status" value="1"/>
</dbReference>
<dbReference type="InterPro" id="IPR002716">
    <property type="entry name" value="PIN_dom"/>
</dbReference>
<sequence>MRPRYYIDTSVFGGVFDTEFATESLQIFELVKSGKIICILSEVTESELINAPERVRQFAVALNSTAIERVKLITESITLAETYISEKVVGATSRDDCLHIATATVYAADALLSWNFKHIVNEQRIKGYNCINLRLGYKELDIVSPKTILIR</sequence>
<dbReference type="Pfam" id="PF01850">
    <property type="entry name" value="PIN"/>
    <property type="match status" value="1"/>
</dbReference>
<dbReference type="EMBL" id="FNAN01000023">
    <property type="protein sequence ID" value="SDG81032.1"/>
    <property type="molecule type" value="Genomic_DNA"/>
</dbReference>
<evidence type="ECO:0000313" key="3">
    <source>
        <dbReference type="Proteomes" id="UP000198748"/>
    </source>
</evidence>
<dbReference type="RefSeq" id="WP_090156886.1">
    <property type="nucleotide sequence ID" value="NZ_FNAN01000023.1"/>
</dbReference>
<evidence type="ECO:0000313" key="2">
    <source>
        <dbReference type="EMBL" id="SDG81032.1"/>
    </source>
</evidence>
<proteinExistence type="predicted"/>
<evidence type="ECO:0000259" key="1">
    <source>
        <dbReference type="Pfam" id="PF01850"/>
    </source>
</evidence>
<dbReference type="OrthoDB" id="9799824at2"/>
<dbReference type="AlphaFoldDB" id="A0A1G7X9Y6"/>
<gene>
    <name evidence="2" type="ORF">SAMN04487996_12396</name>
</gene>
<feature type="domain" description="PIN" evidence="1">
    <location>
        <begin position="5"/>
        <end position="111"/>
    </location>
</feature>